<dbReference type="GO" id="GO:0032266">
    <property type="term" value="F:phosphatidylinositol-3-phosphate binding"/>
    <property type="evidence" value="ECO:0007669"/>
    <property type="project" value="TreeGrafter"/>
</dbReference>
<reference evidence="3" key="1">
    <citation type="submission" date="2025-08" db="UniProtKB">
        <authorList>
            <consortium name="Ensembl"/>
        </authorList>
    </citation>
    <scope>IDENTIFICATION</scope>
</reference>
<dbReference type="InterPro" id="IPR011993">
    <property type="entry name" value="PH-like_dom_sf"/>
</dbReference>
<dbReference type="PANTHER" id="PTHR12752:SF3">
    <property type="entry name" value="PLECKSTRIN HOMOLOGY DOMAIN-CONTAINING FAMILY A MEMBER 5"/>
    <property type="match status" value="1"/>
</dbReference>
<dbReference type="GO" id="GO:0080025">
    <property type="term" value="F:phosphatidylinositol-3,5-bisphosphate binding"/>
    <property type="evidence" value="ECO:0007669"/>
    <property type="project" value="TreeGrafter"/>
</dbReference>
<feature type="region of interest" description="Disordered" evidence="1">
    <location>
        <begin position="893"/>
        <end position="1013"/>
    </location>
</feature>
<feature type="region of interest" description="Disordered" evidence="1">
    <location>
        <begin position="1028"/>
        <end position="1070"/>
    </location>
</feature>
<dbReference type="Proteomes" id="UP000694413">
    <property type="component" value="Unassembled WGS sequence"/>
</dbReference>
<dbReference type="SMART" id="SM00233">
    <property type="entry name" value="PH"/>
    <property type="match status" value="1"/>
</dbReference>
<dbReference type="PROSITE" id="PS50003">
    <property type="entry name" value="PH_DOMAIN"/>
    <property type="match status" value="1"/>
</dbReference>
<dbReference type="GO" id="GO:0010314">
    <property type="term" value="F:phosphatidylinositol-5-phosphate binding"/>
    <property type="evidence" value="ECO:0007669"/>
    <property type="project" value="TreeGrafter"/>
</dbReference>
<protein>
    <submittedName>
        <fullName evidence="3">Pleckstrin homology domain containing A5</fullName>
    </submittedName>
</protein>
<dbReference type="GO" id="GO:0005829">
    <property type="term" value="C:cytosol"/>
    <property type="evidence" value="ECO:0007669"/>
    <property type="project" value="TreeGrafter"/>
</dbReference>
<evidence type="ECO:0000259" key="2">
    <source>
        <dbReference type="PROSITE" id="PS50003"/>
    </source>
</evidence>
<dbReference type="Pfam" id="PF25541">
    <property type="entry name" value="TBCA_PH"/>
    <property type="match status" value="1"/>
</dbReference>
<dbReference type="GO" id="GO:0070273">
    <property type="term" value="F:phosphatidylinositol-4-phosphate binding"/>
    <property type="evidence" value="ECO:0007669"/>
    <property type="project" value="TreeGrafter"/>
</dbReference>
<dbReference type="InterPro" id="IPR040392">
    <property type="entry name" value="PKHA4-7_PH"/>
</dbReference>
<dbReference type="CDD" id="cd13248">
    <property type="entry name" value="PH_PEPP1_2_3"/>
    <property type="match status" value="1"/>
</dbReference>
<dbReference type="InterPro" id="IPR057971">
    <property type="entry name" value="PKHA4-7_TBCA"/>
</dbReference>
<feature type="region of interest" description="Disordered" evidence="1">
    <location>
        <begin position="32"/>
        <end position="52"/>
    </location>
</feature>
<dbReference type="AlphaFoldDB" id="A0A8D2MAE5"/>
<evidence type="ECO:0000313" key="3">
    <source>
        <dbReference type="Ensembl" id="ENSZALP00000004323.1"/>
    </source>
</evidence>
<reference evidence="3" key="2">
    <citation type="submission" date="2025-09" db="UniProtKB">
        <authorList>
            <consortium name="Ensembl"/>
        </authorList>
    </citation>
    <scope>IDENTIFICATION</scope>
</reference>
<dbReference type="PANTHER" id="PTHR12752">
    <property type="entry name" value="PHOSPHOINOSITOL 3-PHOSPHATE-BINDING PROTEIN"/>
    <property type="match status" value="1"/>
</dbReference>
<name>A0A8D2MAE5_ZONAL</name>
<dbReference type="Ensembl" id="ENSZALT00000006542.1">
    <property type="protein sequence ID" value="ENSZALP00000004323.1"/>
    <property type="gene ID" value="ENSZALG00000004069.1"/>
</dbReference>
<accession>A0A8D2MAE5</accession>
<dbReference type="SUPFAM" id="SSF50729">
    <property type="entry name" value="PH domain-like"/>
    <property type="match status" value="1"/>
</dbReference>
<feature type="compositionally biased region" description="Basic and acidic residues" evidence="1">
    <location>
        <begin position="963"/>
        <end position="989"/>
    </location>
</feature>
<feature type="compositionally biased region" description="Basic and acidic residues" evidence="1">
    <location>
        <begin position="899"/>
        <end position="920"/>
    </location>
</feature>
<gene>
    <name evidence="3" type="primary">PLEKHA5</name>
</gene>
<dbReference type="InterPro" id="IPR001849">
    <property type="entry name" value="PH_domain"/>
</dbReference>
<feature type="compositionally biased region" description="Basic residues" evidence="1">
    <location>
        <begin position="39"/>
        <end position="48"/>
    </location>
</feature>
<organism evidence="3 4">
    <name type="scientific">Zonotrichia albicollis</name>
    <name type="common">White-throated sparrow</name>
    <name type="synonym">Fringilla albicollis</name>
    <dbReference type="NCBI Taxonomy" id="44394"/>
    <lineage>
        <taxon>Eukaryota</taxon>
        <taxon>Metazoa</taxon>
        <taxon>Chordata</taxon>
        <taxon>Craniata</taxon>
        <taxon>Vertebrata</taxon>
        <taxon>Euteleostomi</taxon>
        <taxon>Archelosauria</taxon>
        <taxon>Archosauria</taxon>
        <taxon>Dinosauria</taxon>
        <taxon>Saurischia</taxon>
        <taxon>Theropoda</taxon>
        <taxon>Coelurosauria</taxon>
        <taxon>Aves</taxon>
        <taxon>Neognathae</taxon>
        <taxon>Neoaves</taxon>
        <taxon>Telluraves</taxon>
        <taxon>Australaves</taxon>
        <taxon>Passeriformes</taxon>
        <taxon>Passerellidae</taxon>
        <taxon>Zonotrichia</taxon>
    </lineage>
</organism>
<evidence type="ECO:0000256" key="1">
    <source>
        <dbReference type="SAM" id="MobiDB-lite"/>
    </source>
</evidence>
<sequence>MSSEEKKERPVSMICEATNYNLASDYAAHPMSPVGRTSRSSKKVHNFGKRSNSIKRNPNAPVVRRGWLYKQDSTGMKLWKKRWFVLSDLCLFYYRDEKEEGILGSILLPSFQISVLSAEDHINRKFAFKAAHPNMRTYYFCTDTGKEMELWMKAMIDAALVQTEPVKRIEKFTVENTSPREANNISNHRVLIKPEAQNNQKNREVNKNEEKKALEAEKYGFQKVGQDRPLTKINSVKLNPLGSEYRTLPISTIPGGHFRPVHLNGSESKSVGVVLADVGDGAHHNAESERVMQRTNSMLQLEQWIKIQRGKGQEEETRGIISYQTLPRNMPSHRAQVLPRYPEGYRTLPRNSKTRPESLCSVAPYDRAVGAVSAEDKRRSMRDDTMWQLYEWQQRQFYNKQSTLSRHSTLSSPKTMMNISDQTMHSIPTSPSHGSIAAFQGYSPQRTYRSEVSSPVQRGDVTIDRRHRTHHTKHVFVPDRRSMPAGLSLQPVTPQNLQGKTLTQEECRGTLYKYRTEELDIDAKLSRLCEQDKVVQALEEKLQQLHKEKYTLEQALLSASQEIEMNADNPAAIQNVVLQRDDLQNGLLSTCREVSRATAELERAWREYDKLEYDVTVTRNHMQDQLDRLGEIQTESAGIQRAQIQKELWRIQDVMEGLLKHKQQRSSSEAGIMVSRTFSSIKYKNEEEEVVPPRPPLPRSYDFTEHPPIIPPLPSDSSSLLCYSRGPVHLTEEKKMYQVQGYQRNGSYCGPDYRLYKSEPELTTVAEVDESNGEEKTEPVSESESSTKGSHFPVGVVPPRTKSPTPESSTIASYVTLRKNKKIDLRTERPRSAVEQLCLAEGSRPRMTVEEQMERIKRHQQACLREKRKGLNIIGVSEQSPSQSLSYVRDNPLKLAQNRRKDDTVSGNMKEFESTGRENNLKQNNGSPGEEIAQFKNDGDAEHNSSFTKELSKTDDLLSDAHVVSDSKEGSNEEKAEKKNKLEETHDGDISLQSVTTVANHKPKSSSEESEILSVQEQEGIVSSFELAAQSSKGNQAAAVKSLPSSPESSLSPAPSTQTQLTEGSHFMCV</sequence>
<feature type="domain" description="PH" evidence="2">
    <location>
        <begin position="61"/>
        <end position="160"/>
    </location>
</feature>
<dbReference type="Gene3D" id="2.30.29.30">
    <property type="entry name" value="Pleckstrin-homology domain (PH domain)/Phosphotyrosine-binding domain (PTB)"/>
    <property type="match status" value="1"/>
</dbReference>
<keyword evidence="4" id="KW-1185">Reference proteome</keyword>
<evidence type="ECO:0000313" key="4">
    <source>
        <dbReference type="Proteomes" id="UP000694413"/>
    </source>
</evidence>
<feature type="region of interest" description="Disordered" evidence="1">
    <location>
        <begin position="766"/>
        <end position="810"/>
    </location>
</feature>
<dbReference type="Pfam" id="PF00169">
    <property type="entry name" value="PH"/>
    <property type="match status" value="1"/>
</dbReference>
<feature type="compositionally biased region" description="Polar residues" evidence="1">
    <location>
        <begin position="780"/>
        <end position="789"/>
    </location>
</feature>
<proteinExistence type="predicted"/>
<dbReference type="FunFam" id="2.30.29.30:FF:000083">
    <property type="entry name" value="Pleckstrin homology domain-containing family A member 5"/>
    <property type="match status" value="1"/>
</dbReference>
<feature type="compositionally biased region" description="Low complexity" evidence="1">
    <location>
        <begin position="1042"/>
        <end position="1056"/>
    </location>
</feature>